<evidence type="ECO:0000256" key="2">
    <source>
        <dbReference type="ARBA" id="ARBA00023015"/>
    </source>
</evidence>
<keyword evidence="2" id="KW-0805">Transcription regulation</keyword>
<keyword evidence="4" id="KW-0804">Transcription</keyword>
<dbReference type="RefSeq" id="WP_282533174.1">
    <property type="nucleotide sequence ID" value="NZ_JASCIS010000001.1"/>
</dbReference>
<feature type="modified residue" description="4-aspartylphosphate" evidence="5">
    <location>
        <position position="65"/>
    </location>
</feature>
<dbReference type="InterPro" id="IPR001789">
    <property type="entry name" value="Sig_transdc_resp-reg_receiver"/>
</dbReference>
<evidence type="ECO:0000259" key="6">
    <source>
        <dbReference type="PROSITE" id="PS50043"/>
    </source>
</evidence>
<dbReference type="PROSITE" id="PS50110">
    <property type="entry name" value="RESPONSE_REGULATORY"/>
    <property type="match status" value="1"/>
</dbReference>
<dbReference type="Proteomes" id="UP001237105">
    <property type="component" value="Unassembled WGS sequence"/>
</dbReference>
<dbReference type="InterPro" id="IPR016032">
    <property type="entry name" value="Sig_transdc_resp-reg_C-effctor"/>
</dbReference>
<evidence type="ECO:0000256" key="4">
    <source>
        <dbReference type="ARBA" id="ARBA00023163"/>
    </source>
</evidence>
<keyword evidence="1 5" id="KW-0597">Phosphoprotein</keyword>
<evidence type="ECO:0000256" key="5">
    <source>
        <dbReference type="PROSITE-ProRule" id="PRU00169"/>
    </source>
</evidence>
<dbReference type="CDD" id="cd17535">
    <property type="entry name" value="REC_NarL-like"/>
    <property type="match status" value="1"/>
</dbReference>
<dbReference type="PRINTS" id="PR00038">
    <property type="entry name" value="HTHLUXR"/>
</dbReference>
<reference evidence="8 9" key="1">
    <citation type="submission" date="2023-05" db="EMBL/GenBank/DDBJ databases">
        <title>Draft genome sequence of Streptomyces sp. B-S-A12 isolated from a cave soil in Thailand.</title>
        <authorList>
            <person name="Chamroensaksri N."/>
            <person name="Muangham S."/>
        </authorList>
    </citation>
    <scope>NUCLEOTIDE SEQUENCE [LARGE SCALE GENOMIC DNA]</scope>
    <source>
        <strain evidence="8 9">B-S-A12</strain>
    </source>
</reference>
<protein>
    <submittedName>
        <fullName evidence="8">Response regulator transcription factor</fullName>
    </submittedName>
</protein>
<dbReference type="InterPro" id="IPR039420">
    <property type="entry name" value="WalR-like"/>
</dbReference>
<dbReference type="SUPFAM" id="SSF52172">
    <property type="entry name" value="CheY-like"/>
    <property type="match status" value="1"/>
</dbReference>
<name>A0ABT6SPT4_9ACTN</name>
<organism evidence="8 9">
    <name type="scientific">Streptomyces luteolus</name>
    <dbReference type="NCBI Taxonomy" id="3043615"/>
    <lineage>
        <taxon>Bacteria</taxon>
        <taxon>Bacillati</taxon>
        <taxon>Actinomycetota</taxon>
        <taxon>Actinomycetes</taxon>
        <taxon>Kitasatosporales</taxon>
        <taxon>Streptomycetaceae</taxon>
        <taxon>Streptomyces</taxon>
    </lineage>
</organism>
<dbReference type="SUPFAM" id="SSF46894">
    <property type="entry name" value="C-terminal effector domain of the bipartite response regulators"/>
    <property type="match status" value="1"/>
</dbReference>
<evidence type="ECO:0000256" key="1">
    <source>
        <dbReference type="ARBA" id="ARBA00022553"/>
    </source>
</evidence>
<dbReference type="PANTHER" id="PTHR43214">
    <property type="entry name" value="TWO-COMPONENT RESPONSE REGULATOR"/>
    <property type="match status" value="1"/>
</dbReference>
<evidence type="ECO:0000259" key="7">
    <source>
        <dbReference type="PROSITE" id="PS50110"/>
    </source>
</evidence>
<dbReference type="Pfam" id="PF00196">
    <property type="entry name" value="GerE"/>
    <property type="match status" value="1"/>
</dbReference>
<comment type="caution">
    <text evidence="8">The sequence shown here is derived from an EMBL/GenBank/DDBJ whole genome shotgun (WGS) entry which is preliminary data.</text>
</comment>
<dbReference type="InterPro" id="IPR011006">
    <property type="entry name" value="CheY-like_superfamily"/>
</dbReference>
<dbReference type="CDD" id="cd06170">
    <property type="entry name" value="LuxR_C_like"/>
    <property type="match status" value="1"/>
</dbReference>
<dbReference type="PROSITE" id="PS50043">
    <property type="entry name" value="HTH_LUXR_2"/>
    <property type="match status" value="1"/>
</dbReference>
<dbReference type="InterPro" id="IPR058245">
    <property type="entry name" value="NreC/VraR/RcsB-like_REC"/>
</dbReference>
<dbReference type="EMBL" id="JASCIS010000001">
    <property type="protein sequence ID" value="MDI3417265.1"/>
    <property type="molecule type" value="Genomic_DNA"/>
</dbReference>
<dbReference type="PANTHER" id="PTHR43214:SF24">
    <property type="entry name" value="TRANSCRIPTIONAL REGULATORY PROTEIN NARL-RELATED"/>
    <property type="match status" value="1"/>
</dbReference>
<evidence type="ECO:0000313" key="9">
    <source>
        <dbReference type="Proteomes" id="UP001237105"/>
    </source>
</evidence>
<dbReference type="Pfam" id="PF00072">
    <property type="entry name" value="Response_reg"/>
    <property type="match status" value="1"/>
</dbReference>
<accession>A0ABT6SPT4</accession>
<feature type="domain" description="HTH luxR-type" evidence="6">
    <location>
        <begin position="159"/>
        <end position="224"/>
    </location>
</feature>
<feature type="domain" description="Response regulatory" evidence="7">
    <location>
        <begin position="14"/>
        <end position="130"/>
    </location>
</feature>
<dbReference type="SMART" id="SM00421">
    <property type="entry name" value="HTH_LUXR"/>
    <property type="match status" value="1"/>
</dbReference>
<dbReference type="Gene3D" id="3.40.50.2300">
    <property type="match status" value="1"/>
</dbReference>
<dbReference type="SMART" id="SM00448">
    <property type="entry name" value="REC"/>
    <property type="match status" value="1"/>
</dbReference>
<evidence type="ECO:0000256" key="3">
    <source>
        <dbReference type="ARBA" id="ARBA00023125"/>
    </source>
</evidence>
<sequence length="232" mass="24341">MSAPHAPHAPQPLKVLLADDEALLRAGVRAILSADPGLDVVAEAADGREAIDLTLRHRPDVALLDIRMPRLDGLQAAEELRRTAPGTALIMLTTFSEDAYIARALGCGVSGFLLKSGDPRELLAGVRAVADGAACLSPEIARRVIAHLGPDRLTRAADARARLAPLTVREREVVALVGAGLSNAEIVARLHVVEGTVKAHVSAVLNRLGLKNRVQLAILAYEAGAAHSDDSA</sequence>
<gene>
    <name evidence="8" type="ORF">QIT00_01590</name>
</gene>
<keyword evidence="3" id="KW-0238">DNA-binding</keyword>
<evidence type="ECO:0000313" key="8">
    <source>
        <dbReference type="EMBL" id="MDI3417265.1"/>
    </source>
</evidence>
<proteinExistence type="predicted"/>
<dbReference type="InterPro" id="IPR000792">
    <property type="entry name" value="Tscrpt_reg_LuxR_C"/>
</dbReference>
<keyword evidence="9" id="KW-1185">Reference proteome</keyword>